<dbReference type="NCBIfam" id="TIGR00473">
    <property type="entry name" value="pssA"/>
    <property type="match status" value="1"/>
</dbReference>
<feature type="transmembrane region" description="Helical" evidence="16">
    <location>
        <begin position="188"/>
        <end position="207"/>
    </location>
</feature>
<evidence type="ECO:0000256" key="9">
    <source>
        <dbReference type="ARBA" id="ARBA00022989"/>
    </source>
</evidence>
<evidence type="ECO:0000256" key="11">
    <source>
        <dbReference type="ARBA" id="ARBA00023136"/>
    </source>
</evidence>
<evidence type="ECO:0000256" key="4">
    <source>
        <dbReference type="ARBA" id="ARBA00013174"/>
    </source>
</evidence>
<evidence type="ECO:0000256" key="5">
    <source>
        <dbReference type="ARBA" id="ARBA00017171"/>
    </source>
</evidence>
<feature type="transmembrane region" description="Helical" evidence="16">
    <location>
        <begin position="37"/>
        <end position="54"/>
    </location>
</feature>
<dbReference type="EC" id="2.7.8.8" evidence="4"/>
<dbReference type="PROSITE" id="PS00379">
    <property type="entry name" value="CDP_ALCOHOL_P_TRANSF"/>
    <property type="match status" value="1"/>
</dbReference>
<dbReference type="GO" id="GO:0003882">
    <property type="term" value="F:CDP-diacylglycerol-serine O-phosphatidyltransferase activity"/>
    <property type="evidence" value="ECO:0007669"/>
    <property type="project" value="UniProtKB-EC"/>
</dbReference>
<dbReference type="Proteomes" id="UP000266796">
    <property type="component" value="Chromosome"/>
</dbReference>
<dbReference type="PANTHER" id="PTHR14269">
    <property type="entry name" value="CDP-DIACYLGLYCEROL--GLYCEROL-3-PHOSPHATE 3-PHOSPHATIDYLTRANSFERASE-RELATED"/>
    <property type="match status" value="1"/>
</dbReference>
<dbReference type="AlphaFoldDB" id="A0A3S7JAA7"/>
<keyword evidence="8 16" id="KW-0812">Transmembrane</keyword>
<evidence type="ECO:0000256" key="8">
    <source>
        <dbReference type="ARBA" id="ARBA00022692"/>
    </source>
</evidence>
<evidence type="ECO:0000313" key="18">
    <source>
        <dbReference type="Proteomes" id="UP000266796"/>
    </source>
</evidence>
<evidence type="ECO:0000256" key="2">
    <source>
        <dbReference type="ARBA" id="ARBA00004127"/>
    </source>
</evidence>
<evidence type="ECO:0000256" key="1">
    <source>
        <dbReference type="ARBA" id="ARBA00000287"/>
    </source>
</evidence>
<dbReference type="EMBL" id="CP025628">
    <property type="protein sequence ID" value="AWD32603.1"/>
    <property type="molecule type" value="Genomic_DNA"/>
</dbReference>
<dbReference type="KEGG" id="kso:CKSOR_00494"/>
<keyword evidence="9 16" id="KW-1133">Transmembrane helix</keyword>
<evidence type="ECO:0000256" key="6">
    <source>
        <dbReference type="ARBA" id="ARBA00022516"/>
    </source>
</evidence>
<dbReference type="GO" id="GO:0008654">
    <property type="term" value="P:phospholipid biosynthetic process"/>
    <property type="evidence" value="ECO:0007669"/>
    <property type="project" value="UniProtKB-KW"/>
</dbReference>
<name>A0A3S7JAA7_9PROT</name>
<evidence type="ECO:0000256" key="7">
    <source>
        <dbReference type="ARBA" id="ARBA00022679"/>
    </source>
</evidence>
<dbReference type="InterPro" id="IPR043130">
    <property type="entry name" value="CDP-OH_PTrfase_TM_dom"/>
</dbReference>
<reference evidence="17 18" key="1">
    <citation type="journal article" date="2018" name="Parasitology">
        <title>The reduced genome of Candidatus Kinetoplastibacterium sorsogonicusi, the endosymbiont of Kentomonas sorsogonicus (Trypanosomatidae): loss of the haem-synthesis pathway.</title>
        <authorList>
            <person name="Silva F.M."/>
            <person name="Kostygov A.Y."/>
            <person name="Spodareva V.V."/>
            <person name="Butenko A."/>
            <person name="Tossou R."/>
            <person name="Lukes J."/>
            <person name="Yurchenko V."/>
            <person name="Alves J.M.P."/>
        </authorList>
    </citation>
    <scope>NUCLEOTIDE SEQUENCE [LARGE SCALE GENOMIC DNA]</scope>
    <source>
        <strain evidence="17 18">MF-08</strain>
    </source>
</reference>
<keyword evidence="6" id="KW-0444">Lipid biosynthesis</keyword>
<evidence type="ECO:0000256" key="16">
    <source>
        <dbReference type="SAM" id="Phobius"/>
    </source>
</evidence>
<feature type="transmembrane region" description="Helical" evidence="16">
    <location>
        <begin position="12"/>
        <end position="31"/>
    </location>
</feature>
<comment type="subcellular location">
    <subcellularLocation>
        <location evidence="2">Endomembrane system</location>
        <topology evidence="2">Multi-pass membrane protein</topology>
    </subcellularLocation>
</comment>
<evidence type="ECO:0000256" key="14">
    <source>
        <dbReference type="ARBA" id="ARBA00032361"/>
    </source>
</evidence>
<dbReference type="InterPro" id="IPR050324">
    <property type="entry name" value="CDP-alcohol_PTase-I"/>
</dbReference>
<dbReference type="Pfam" id="PF01066">
    <property type="entry name" value="CDP-OH_P_transf"/>
    <property type="match status" value="1"/>
</dbReference>
<evidence type="ECO:0000256" key="13">
    <source>
        <dbReference type="ARBA" id="ARBA00023264"/>
    </source>
</evidence>
<protein>
    <recommendedName>
        <fullName evidence="5">CDP-diacylglycerol--serine O-phosphatidyltransferase</fullName>
        <ecNumber evidence="4">2.7.8.8</ecNumber>
    </recommendedName>
    <alternativeName>
        <fullName evidence="14">Phosphatidylserine synthase</fullName>
    </alternativeName>
</protein>
<dbReference type="InterPro" id="IPR048254">
    <property type="entry name" value="CDP_ALCOHOL_P_TRANSF_CS"/>
</dbReference>
<dbReference type="GO" id="GO:0012505">
    <property type="term" value="C:endomembrane system"/>
    <property type="evidence" value="ECO:0007669"/>
    <property type="project" value="UniProtKB-SubCell"/>
</dbReference>
<comment type="similarity">
    <text evidence="3 15">Belongs to the CDP-alcohol phosphatidyltransferase class-I family.</text>
</comment>
<dbReference type="GO" id="GO:0016020">
    <property type="term" value="C:membrane"/>
    <property type="evidence" value="ECO:0007669"/>
    <property type="project" value="InterPro"/>
</dbReference>
<sequence length="239" mass="27243">MLDSDTRYHFIYLLPNIFTTAALFAGFYSIIQSINCQFEISSIAIFIAILFDAMDGRIARLTKTESNFGKQYDSLSDMVSFGVAPAILIYNYILINLGTFGYLATFIYLTTVALRLAKFNNSNIIKEFFQGLPSPAAAGLITSFVWICVDNKLSNIFFVNCMAINLTIFTSFNMLANIEFYNGKNISYNHMLSFYKILIFLLMLAFIKINPPIILFSIFVFYSISGWICFCLKINYNEK</sequence>
<dbReference type="InterPro" id="IPR004533">
    <property type="entry name" value="CDP-diaglyc--ser_O-PTrfase"/>
</dbReference>
<evidence type="ECO:0000313" key="17">
    <source>
        <dbReference type="EMBL" id="AWD32603.1"/>
    </source>
</evidence>
<keyword evidence="18" id="KW-1185">Reference proteome</keyword>
<evidence type="ECO:0000256" key="3">
    <source>
        <dbReference type="ARBA" id="ARBA00010441"/>
    </source>
</evidence>
<feature type="transmembrane region" description="Helical" evidence="16">
    <location>
        <begin position="153"/>
        <end position="176"/>
    </location>
</feature>
<accession>A0A3S7JAA7</accession>
<evidence type="ECO:0000256" key="12">
    <source>
        <dbReference type="ARBA" id="ARBA00023209"/>
    </source>
</evidence>
<dbReference type="PANTHER" id="PTHR14269:SF61">
    <property type="entry name" value="CDP-DIACYLGLYCEROL--SERINE O-PHOSPHATIDYLTRANSFERASE"/>
    <property type="match status" value="1"/>
</dbReference>
<keyword evidence="10" id="KW-0443">Lipid metabolism</keyword>
<dbReference type="InterPro" id="IPR000462">
    <property type="entry name" value="CDP-OH_P_trans"/>
</dbReference>
<keyword evidence="13" id="KW-1208">Phospholipid metabolism</keyword>
<proteinExistence type="inferred from homology"/>
<gene>
    <name evidence="17" type="ORF">CKSOR_00494</name>
</gene>
<dbReference type="RefSeq" id="WP_108674007.1">
    <property type="nucleotide sequence ID" value="NZ_CP025628.1"/>
</dbReference>
<evidence type="ECO:0000256" key="15">
    <source>
        <dbReference type="RuleBase" id="RU003750"/>
    </source>
</evidence>
<feature type="transmembrane region" description="Helical" evidence="16">
    <location>
        <begin position="75"/>
        <end position="93"/>
    </location>
</feature>
<keyword evidence="7 15" id="KW-0808">Transferase</keyword>
<comment type="catalytic activity">
    <reaction evidence="1">
        <text>a CDP-1,2-diacyl-sn-glycerol + L-serine = a 1,2-diacyl-sn-glycero-3-phospho-L-serine + CMP + H(+)</text>
        <dbReference type="Rhea" id="RHEA:16913"/>
        <dbReference type="ChEBI" id="CHEBI:15378"/>
        <dbReference type="ChEBI" id="CHEBI:33384"/>
        <dbReference type="ChEBI" id="CHEBI:57262"/>
        <dbReference type="ChEBI" id="CHEBI:58332"/>
        <dbReference type="ChEBI" id="CHEBI:60377"/>
        <dbReference type="EC" id="2.7.8.8"/>
    </reaction>
</comment>
<dbReference type="OrthoDB" id="9777147at2"/>
<feature type="transmembrane region" description="Helical" evidence="16">
    <location>
        <begin position="128"/>
        <end position="147"/>
    </location>
</feature>
<evidence type="ECO:0000256" key="10">
    <source>
        <dbReference type="ARBA" id="ARBA00023098"/>
    </source>
</evidence>
<keyword evidence="11 16" id="KW-0472">Membrane</keyword>
<keyword evidence="12" id="KW-0594">Phospholipid biosynthesis</keyword>
<organism evidence="17 18">
    <name type="scientific">Candidatus Kinetoplastidibacterium kentomonadis</name>
    <dbReference type="NCBI Taxonomy" id="1576550"/>
    <lineage>
        <taxon>Bacteria</taxon>
        <taxon>Pseudomonadati</taxon>
        <taxon>Pseudomonadota</taxon>
        <taxon>Betaproteobacteria</taxon>
        <taxon>Candidatus Kinetoplastidibacterium</taxon>
    </lineage>
</organism>
<feature type="transmembrane region" description="Helical" evidence="16">
    <location>
        <begin position="213"/>
        <end position="232"/>
    </location>
</feature>
<dbReference type="Gene3D" id="1.20.120.1760">
    <property type="match status" value="1"/>
</dbReference>